<accession>A0ACD3A810</accession>
<sequence>PCGDVTLKQVTELATIKIATDWELGEKLAGSGKDHFQTGFIGQGFSKRAIYVRARDKEYAITQPRTQDEPGELVKSTLGTKLRLVHKCHWFKERFNDFTKDSDVNPPNFRFHAGSFLGELFELTDDTPILPYRTFLASPLLPCSKFDAPLRKFTGNDTIGKPEDDIARVIHAFVHFSLIYSHNQWMPCDLQG</sequence>
<proteinExistence type="predicted"/>
<organism evidence="1 2">
    <name type="scientific">Pluteus cervinus</name>
    <dbReference type="NCBI Taxonomy" id="181527"/>
    <lineage>
        <taxon>Eukaryota</taxon>
        <taxon>Fungi</taxon>
        <taxon>Dikarya</taxon>
        <taxon>Basidiomycota</taxon>
        <taxon>Agaricomycotina</taxon>
        <taxon>Agaricomycetes</taxon>
        <taxon>Agaricomycetidae</taxon>
        <taxon>Agaricales</taxon>
        <taxon>Pluteineae</taxon>
        <taxon>Pluteaceae</taxon>
        <taxon>Pluteus</taxon>
    </lineage>
</organism>
<dbReference type="Proteomes" id="UP000308600">
    <property type="component" value="Unassembled WGS sequence"/>
</dbReference>
<dbReference type="EMBL" id="ML208629">
    <property type="protein sequence ID" value="TFK61776.1"/>
    <property type="molecule type" value="Genomic_DNA"/>
</dbReference>
<evidence type="ECO:0000313" key="1">
    <source>
        <dbReference type="EMBL" id="TFK61776.1"/>
    </source>
</evidence>
<feature type="non-terminal residue" evidence="1">
    <location>
        <position position="1"/>
    </location>
</feature>
<name>A0ACD3A810_9AGAR</name>
<feature type="non-terminal residue" evidence="1">
    <location>
        <position position="192"/>
    </location>
</feature>
<evidence type="ECO:0000313" key="2">
    <source>
        <dbReference type="Proteomes" id="UP000308600"/>
    </source>
</evidence>
<gene>
    <name evidence="1" type="ORF">BDN72DRAFT_733173</name>
</gene>
<keyword evidence="2" id="KW-1185">Reference proteome</keyword>
<protein>
    <submittedName>
        <fullName evidence="1">Uncharacterized protein</fullName>
    </submittedName>
</protein>
<reference evidence="1 2" key="1">
    <citation type="journal article" date="2019" name="Nat. Ecol. Evol.">
        <title>Megaphylogeny resolves global patterns of mushroom evolution.</title>
        <authorList>
            <person name="Varga T."/>
            <person name="Krizsan K."/>
            <person name="Foldi C."/>
            <person name="Dima B."/>
            <person name="Sanchez-Garcia M."/>
            <person name="Sanchez-Ramirez S."/>
            <person name="Szollosi G.J."/>
            <person name="Szarkandi J.G."/>
            <person name="Papp V."/>
            <person name="Albert L."/>
            <person name="Andreopoulos W."/>
            <person name="Angelini C."/>
            <person name="Antonin V."/>
            <person name="Barry K.W."/>
            <person name="Bougher N.L."/>
            <person name="Buchanan P."/>
            <person name="Buyck B."/>
            <person name="Bense V."/>
            <person name="Catcheside P."/>
            <person name="Chovatia M."/>
            <person name="Cooper J."/>
            <person name="Damon W."/>
            <person name="Desjardin D."/>
            <person name="Finy P."/>
            <person name="Geml J."/>
            <person name="Haridas S."/>
            <person name="Hughes K."/>
            <person name="Justo A."/>
            <person name="Karasinski D."/>
            <person name="Kautmanova I."/>
            <person name="Kiss B."/>
            <person name="Kocsube S."/>
            <person name="Kotiranta H."/>
            <person name="LaButti K.M."/>
            <person name="Lechner B.E."/>
            <person name="Liimatainen K."/>
            <person name="Lipzen A."/>
            <person name="Lukacs Z."/>
            <person name="Mihaltcheva S."/>
            <person name="Morgado L.N."/>
            <person name="Niskanen T."/>
            <person name="Noordeloos M.E."/>
            <person name="Ohm R.A."/>
            <person name="Ortiz-Santana B."/>
            <person name="Ovrebo C."/>
            <person name="Racz N."/>
            <person name="Riley R."/>
            <person name="Savchenko A."/>
            <person name="Shiryaev A."/>
            <person name="Soop K."/>
            <person name="Spirin V."/>
            <person name="Szebenyi C."/>
            <person name="Tomsovsky M."/>
            <person name="Tulloss R.E."/>
            <person name="Uehling J."/>
            <person name="Grigoriev I.V."/>
            <person name="Vagvolgyi C."/>
            <person name="Papp T."/>
            <person name="Martin F.M."/>
            <person name="Miettinen O."/>
            <person name="Hibbett D.S."/>
            <person name="Nagy L.G."/>
        </authorList>
    </citation>
    <scope>NUCLEOTIDE SEQUENCE [LARGE SCALE GENOMIC DNA]</scope>
    <source>
        <strain evidence="1 2">NL-1719</strain>
    </source>
</reference>